<organism evidence="2 3">
    <name type="scientific">Cystoisospora suis</name>
    <dbReference type="NCBI Taxonomy" id="483139"/>
    <lineage>
        <taxon>Eukaryota</taxon>
        <taxon>Sar</taxon>
        <taxon>Alveolata</taxon>
        <taxon>Apicomplexa</taxon>
        <taxon>Conoidasida</taxon>
        <taxon>Coccidia</taxon>
        <taxon>Eucoccidiorida</taxon>
        <taxon>Eimeriorina</taxon>
        <taxon>Sarcocystidae</taxon>
        <taxon>Cystoisospora</taxon>
    </lineage>
</organism>
<protein>
    <submittedName>
        <fullName evidence="2">Cyclic phosphodiesterase-like protein</fullName>
    </submittedName>
</protein>
<sequence>MEGPVDKSSTSNPSKEEVEQACSPHGNPHDLPPPPPSSSPPSHPPYSLWVTVRSGFRQSLPETPLACSSSSSSVSPSYPFFPVEIVSLLSGCLDTPKFVPHLTLLGGGLLHLSLDQAKQIVQDVLKKKKKKEEEKKDSSSTPVDKGTVTEKEAPLTQPSGEEECGDLCKEGEQRKKERKCEKHSEKCRGDSCDGILSCSSSPPPSLSFYQPFLLSVQDVVAGQDKLPYQCIYARIRVPPSTSSHDLNQESSSSSSLLSYSFSSEEEKSRFDTCLKTHLRHPLSSSSSFSNDEKEEEEKREAGGDSVPREDRNLFMSKESFEREYESDKDVGEEEEEEESKIAKASLRKEEEEKEKGEESIKKKNKKKNRWRSEVKERPDILLDLWRSLKIALYDNFNVEYKGDNIHFMPHVSLVYGREEDLSSSSRRSIARLLDRHISRPVSSCTEKSMKEELQREREDANKHIDVSKICGVIEEGEEEGEEEEEEDERVKKVRDMINEKKNELSPIRESLVLVQSIEIVETDLSDVSLAPTWKILETIPLQDQVDENEKKLSDEGLEPFYYD</sequence>
<dbReference type="OrthoDB" id="331785at2759"/>
<keyword evidence="3" id="KW-1185">Reference proteome</keyword>
<dbReference type="GeneID" id="94430725"/>
<feature type="region of interest" description="Disordered" evidence="1">
    <location>
        <begin position="127"/>
        <end position="164"/>
    </location>
</feature>
<evidence type="ECO:0000256" key="1">
    <source>
        <dbReference type="SAM" id="MobiDB-lite"/>
    </source>
</evidence>
<feature type="region of interest" description="Disordered" evidence="1">
    <location>
        <begin position="1"/>
        <end position="47"/>
    </location>
</feature>
<evidence type="ECO:0000313" key="2">
    <source>
        <dbReference type="EMBL" id="PHJ18806.1"/>
    </source>
</evidence>
<dbReference type="AlphaFoldDB" id="A0A2C6KR93"/>
<evidence type="ECO:0000313" key="3">
    <source>
        <dbReference type="Proteomes" id="UP000221165"/>
    </source>
</evidence>
<proteinExistence type="predicted"/>
<dbReference type="Proteomes" id="UP000221165">
    <property type="component" value="Unassembled WGS sequence"/>
</dbReference>
<feature type="compositionally biased region" description="Basic and acidic residues" evidence="1">
    <location>
        <begin position="296"/>
        <end position="329"/>
    </location>
</feature>
<feature type="compositionally biased region" description="Pro residues" evidence="1">
    <location>
        <begin position="30"/>
        <end position="44"/>
    </location>
</feature>
<accession>A0A2C6KR93</accession>
<dbReference type="EMBL" id="MIGC01003874">
    <property type="protein sequence ID" value="PHJ18806.1"/>
    <property type="molecule type" value="Genomic_DNA"/>
</dbReference>
<name>A0A2C6KR93_9APIC</name>
<comment type="caution">
    <text evidence="2">The sequence shown here is derived from an EMBL/GenBank/DDBJ whole genome shotgun (WGS) entry which is preliminary data.</text>
</comment>
<feature type="compositionally biased region" description="Basic and acidic residues" evidence="1">
    <location>
        <begin position="346"/>
        <end position="361"/>
    </location>
</feature>
<gene>
    <name evidence="2" type="ORF">CSUI_007368</name>
</gene>
<reference evidence="2 3" key="1">
    <citation type="journal article" date="2017" name="Int. J. Parasitol.">
        <title>The genome of the protozoan parasite Cystoisospora suis and a reverse vaccinology approach to identify vaccine candidates.</title>
        <authorList>
            <person name="Palmieri N."/>
            <person name="Shrestha A."/>
            <person name="Ruttkowski B."/>
            <person name="Beck T."/>
            <person name="Vogl C."/>
            <person name="Tomley F."/>
            <person name="Blake D.P."/>
            <person name="Joachim A."/>
        </authorList>
    </citation>
    <scope>NUCLEOTIDE SEQUENCE [LARGE SCALE GENOMIC DNA]</scope>
    <source>
        <strain evidence="2 3">Wien I</strain>
    </source>
</reference>
<feature type="region of interest" description="Disordered" evidence="1">
    <location>
        <begin position="280"/>
        <end position="369"/>
    </location>
</feature>
<dbReference type="RefSeq" id="XP_067920511.1">
    <property type="nucleotide sequence ID" value="XM_068067514.1"/>
</dbReference>
<dbReference type="VEuPathDB" id="ToxoDB:CSUI_007368"/>